<organism evidence="1 2">
    <name type="scientific">Candidatus Berkelbacteria bacterium CG23_combo_of_CG06-09_8_20_14_all_41_73</name>
    <dbReference type="NCBI Taxonomy" id="1974519"/>
    <lineage>
        <taxon>Bacteria</taxon>
        <taxon>Candidatus Berkelbacteria</taxon>
    </lineage>
</organism>
<evidence type="ECO:0000313" key="1">
    <source>
        <dbReference type="EMBL" id="PIP51114.1"/>
    </source>
</evidence>
<name>A0A2H0B0E0_9BACT</name>
<dbReference type="PANTHER" id="PTHR38471:SF2">
    <property type="entry name" value="FOUR HELIX BUNDLE PROTEIN"/>
    <property type="match status" value="1"/>
</dbReference>
<dbReference type="Gene3D" id="1.20.1440.60">
    <property type="entry name" value="23S rRNA-intervening sequence"/>
    <property type="match status" value="1"/>
</dbReference>
<sequence length="120" mass="13596">MINKFEKLEVWNRANDLATLIYSITDKYPKAEMFALTNQTTRAVVSIPANIAEGCSRSSAKDLNHFLEIAIGSAFELKTLIGIACARKYLSEQMKVKADQEIETIVKLIYGFKRSLNYEK</sequence>
<dbReference type="InterPro" id="IPR012657">
    <property type="entry name" value="23S_rRNA-intervening_sequence"/>
</dbReference>
<protein>
    <submittedName>
        <fullName evidence="1">Diversity-generating retroelement protein bAvd family protein</fullName>
    </submittedName>
</protein>
<dbReference type="NCBIfam" id="TIGR02436">
    <property type="entry name" value="four helix bundle protein"/>
    <property type="match status" value="1"/>
</dbReference>
<dbReference type="EMBL" id="PCSO01000013">
    <property type="protein sequence ID" value="PIP51114.1"/>
    <property type="molecule type" value="Genomic_DNA"/>
</dbReference>
<dbReference type="AlphaFoldDB" id="A0A2H0B0E0"/>
<dbReference type="CDD" id="cd16377">
    <property type="entry name" value="23S_rRNA_IVP_like"/>
    <property type="match status" value="1"/>
</dbReference>
<reference evidence="1 2" key="1">
    <citation type="submission" date="2017-09" db="EMBL/GenBank/DDBJ databases">
        <title>Depth-based differentiation of microbial function through sediment-hosted aquifers and enrichment of novel symbionts in the deep terrestrial subsurface.</title>
        <authorList>
            <person name="Probst A.J."/>
            <person name="Ladd B."/>
            <person name="Jarett J.K."/>
            <person name="Geller-Mcgrath D.E."/>
            <person name="Sieber C.M."/>
            <person name="Emerson J.B."/>
            <person name="Anantharaman K."/>
            <person name="Thomas B.C."/>
            <person name="Malmstrom R."/>
            <person name="Stieglmeier M."/>
            <person name="Klingl A."/>
            <person name="Woyke T."/>
            <person name="Ryan C.M."/>
            <person name="Banfield J.F."/>
        </authorList>
    </citation>
    <scope>NUCLEOTIDE SEQUENCE [LARGE SCALE GENOMIC DNA]</scope>
    <source>
        <strain evidence="1">CG23_combo_of_CG06-09_8_20_14_all_41_73</strain>
    </source>
</reference>
<comment type="caution">
    <text evidence="1">The sequence shown here is derived from an EMBL/GenBank/DDBJ whole genome shotgun (WGS) entry which is preliminary data.</text>
</comment>
<dbReference type="PANTHER" id="PTHR38471">
    <property type="entry name" value="FOUR HELIX BUNDLE PROTEIN"/>
    <property type="match status" value="1"/>
</dbReference>
<gene>
    <name evidence="1" type="ORF">COX11_00260</name>
</gene>
<evidence type="ECO:0000313" key="2">
    <source>
        <dbReference type="Proteomes" id="UP000230671"/>
    </source>
</evidence>
<accession>A0A2H0B0E0</accession>
<proteinExistence type="predicted"/>
<dbReference type="SUPFAM" id="SSF158446">
    <property type="entry name" value="IVS-encoded protein-like"/>
    <property type="match status" value="1"/>
</dbReference>
<dbReference type="Proteomes" id="UP000230671">
    <property type="component" value="Unassembled WGS sequence"/>
</dbReference>
<dbReference type="InterPro" id="IPR036583">
    <property type="entry name" value="23S_rRNA_IVS_sf"/>
</dbReference>
<dbReference type="Pfam" id="PF05635">
    <property type="entry name" value="23S_rRNA_IVP"/>
    <property type="match status" value="1"/>
</dbReference>